<evidence type="ECO:0000256" key="10">
    <source>
        <dbReference type="ARBA" id="ARBA00022917"/>
    </source>
</evidence>
<keyword evidence="9 13" id="KW-0694">RNA-binding</keyword>
<dbReference type="GO" id="GO:0002161">
    <property type="term" value="F:aminoacyl-tRNA deacylase activity"/>
    <property type="evidence" value="ECO:0007669"/>
    <property type="project" value="TreeGrafter"/>
</dbReference>
<dbReference type="InterPro" id="IPR002318">
    <property type="entry name" value="Ala-tRNA-lgiase_IIc"/>
</dbReference>
<keyword evidence="5" id="KW-0479">Metal-binding</keyword>
<keyword evidence="11 13" id="KW-0030">Aminoacyl-tRNA synthetase</keyword>
<dbReference type="InterPro" id="IPR018165">
    <property type="entry name" value="Ala-tRNA-synth_IIc_core"/>
</dbReference>
<dbReference type="InterPro" id="IPR018162">
    <property type="entry name" value="Ala-tRNA-ligase_IIc_anticod-bd"/>
</dbReference>
<sequence length="468" mass="53668">NAGMNQFKDFFLGNSVPKDRRVANSQKCLRVSGKHNDLEEVGVDTYHHTMFEMLGNWSFGDYFKSETIQWSWELLTDVYKIPKDRLYVTVFEGDQADGVPQDTESLEIWKKYIDEDRIILASKKDNFWEMGDVGPCGPCSEIHVDLRSDEERAKVDGKSLVNMDDPQVIEVWNNVFMQFNRKADKSLEPLPEMHVDTGMGLERLAMALQGKQSNYDTDLFQTLIQHMEKVSGKKYGENEQTDIALRVIADHVRAIAFSIADGQLPSNKEAGYVIRRILRRAVRYGYSVLDLKSSFLADLSSVLVDLMGDPFEELIKQKELIHKVIQEEETSFFRTLEQGLKRIETVISKIKAENGTIIDGKTVFELYDTYGFPDDLTSLIARENGLSADIEGFKKVSDEYKDKNRKIGAITTDDWVQICDDEVEEFVGYDLLSTHVKIVKYRKVVQKQKEFYQVVFNLTPFYPEGGGQ</sequence>
<evidence type="ECO:0000256" key="2">
    <source>
        <dbReference type="ARBA" id="ARBA00013168"/>
    </source>
</evidence>
<dbReference type="InterPro" id="IPR018164">
    <property type="entry name" value="Ala-tRNA-synth_IIc_N"/>
</dbReference>
<evidence type="ECO:0000256" key="6">
    <source>
        <dbReference type="ARBA" id="ARBA00022741"/>
    </source>
</evidence>
<dbReference type="KEGG" id="epa:110244046"/>
<dbReference type="GO" id="GO:0006419">
    <property type="term" value="P:alanyl-tRNA aminoacylation"/>
    <property type="evidence" value="ECO:0007669"/>
    <property type="project" value="InterPro"/>
</dbReference>
<keyword evidence="7" id="KW-0862">Zinc</keyword>
<comment type="caution">
    <text evidence="13">Lacks conserved residue(s) required for the propagation of feature annotation.</text>
</comment>
<evidence type="ECO:0000256" key="3">
    <source>
        <dbReference type="ARBA" id="ARBA00022555"/>
    </source>
</evidence>
<keyword evidence="8 13" id="KW-0067">ATP-binding</keyword>
<dbReference type="OMA" id="DWENCER"/>
<evidence type="ECO:0000256" key="4">
    <source>
        <dbReference type="ARBA" id="ARBA00022598"/>
    </source>
</evidence>
<protein>
    <recommendedName>
        <fullName evidence="2">alanine--tRNA ligase</fullName>
        <ecNumber evidence="2">6.1.1.7</ecNumber>
    </recommendedName>
</protein>
<evidence type="ECO:0000259" key="14">
    <source>
        <dbReference type="PROSITE" id="PS50860"/>
    </source>
</evidence>
<comment type="function">
    <text evidence="13">Catalyzes the attachment of alanine to tRNA(Ala) in a two-step reaction: alanine is first activated by ATP to form Ala-AMP and then transferred to the acceptor end of tRNA(Ala). Also edits incorrectly charged tRNA(Ala) via its editing domain.</text>
</comment>
<evidence type="ECO:0000256" key="9">
    <source>
        <dbReference type="ARBA" id="ARBA00022884"/>
    </source>
</evidence>
<dbReference type="EnsemblMetazoa" id="XM_021050204.1">
    <property type="protein sequence ID" value="XP_020905863.1"/>
    <property type="gene ID" value="LOC110244046"/>
</dbReference>
<dbReference type="InterPro" id="IPR050058">
    <property type="entry name" value="Ala-tRNA_ligase"/>
</dbReference>
<evidence type="ECO:0000313" key="15">
    <source>
        <dbReference type="EnsemblMetazoa" id="XP_020905863.1"/>
    </source>
</evidence>
<dbReference type="Pfam" id="PF01411">
    <property type="entry name" value="tRNA-synt_2c"/>
    <property type="match status" value="1"/>
</dbReference>
<dbReference type="GO" id="GO:0005524">
    <property type="term" value="F:ATP binding"/>
    <property type="evidence" value="ECO:0007669"/>
    <property type="project" value="UniProtKB-UniRule"/>
</dbReference>
<dbReference type="Gene3D" id="3.30.930.10">
    <property type="entry name" value="Bira Bifunctional Protein, Domain 2"/>
    <property type="match status" value="1"/>
</dbReference>
<feature type="domain" description="Alanyl-transfer RNA synthetases family profile" evidence="14">
    <location>
        <begin position="1"/>
        <end position="468"/>
    </location>
</feature>
<dbReference type="FunFam" id="3.30.930.10:FF:000011">
    <property type="entry name" value="Alanine--tRNA ligase, cytoplasmic"/>
    <property type="match status" value="1"/>
</dbReference>
<comment type="domain">
    <text evidence="13">Consists of three domains; the N-terminal catalytic domain, the editing domain and the C-terminal C-Ala domain. The editing domain removes incorrectly charged amino acids, while the C-Ala domain, along with tRNA(Ala), serves as a bridge to cooperatively bring together the editing and aminoacylation centers thus stimulating deacylation of misacylated tRNAs.</text>
</comment>
<evidence type="ECO:0000256" key="7">
    <source>
        <dbReference type="ARBA" id="ARBA00022833"/>
    </source>
</evidence>
<dbReference type="GO" id="GO:0008270">
    <property type="term" value="F:zinc ion binding"/>
    <property type="evidence" value="ECO:0007669"/>
    <property type="project" value="UniProtKB-UniRule"/>
</dbReference>
<comment type="similarity">
    <text evidence="1 13">Belongs to the class-II aminoacyl-tRNA synthetase family.</text>
</comment>
<keyword evidence="6 13" id="KW-0547">Nucleotide-binding</keyword>
<evidence type="ECO:0000256" key="13">
    <source>
        <dbReference type="HAMAP-Rule" id="MF_03133"/>
    </source>
</evidence>
<dbReference type="EC" id="6.1.1.7" evidence="2"/>
<dbReference type="GO" id="GO:0004813">
    <property type="term" value="F:alanine-tRNA ligase activity"/>
    <property type="evidence" value="ECO:0007669"/>
    <property type="project" value="UniProtKB-UniRule"/>
</dbReference>
<reference evidence="15" key="1">
    <citation type="submission" date="2022-11" db="UniProtKB">
        <authorList>
            <consortium name="EnsemblMetazoa"/>
        </authorList>
    </citation>
    <scope>IDENTIFICATION</scope>
</reference>
<dbReference type="PANTHER" id="PTHR11777:SF9">
    <property type="entry name" value="ALANINE--TRNA LIGASE, CYTOPLASMIC"/>
    <property type="match status" value="1"/>
</dbReference>
<dbReference type="RefSeq" id="XP_020905863.1">
    <property type="nucleotide sequence ID" value="XM_021050204.1"/>
</dbReference>
<name>A0A913XL12_EXADI</name>
<keyword evidence="3 13" id="KW-0820">tRNA-binding</keyword>
<accession>A0A913XL12</accession>
<keyword evidence="4 13" id="KW-0436">Ligase</keyword>
<dbReference type="Proteomes" id="UP000887567">
    <property type="component" value="Unplaced"/>
</dbReference>
<evidence type="ECO:0000313" key="16">
    <source>
        <dbReference type="Proteomes" id="UP000887567"/>
    </source>
</evidence>
<dbReference type="SUPFAM" id="SSF55681">
    <property type="entry name" value="Class II aaRS and biotin synthetases"/>
    <property type="match status" value="1"/>
</dbReference>
<dbReference type="PROSITE" id="PS50860">
    <property type="entry name" value="AA_TRNA_LIGASE_II_ALA"/>
    <property type="match status" value="1"/>
</dbReference>
<evidence type="ECO:0000256" key="5">
    <source>
        <dbReference type="ARBA" id="ARBA00022723"/>
    </source>
</evidence>
<dbReference type="SUPFAM" id="SSF101353">
    <property type="entry name" value="Putative anticodon-binding domain of alanyl-tRNA synthetase (AlaRS)"/>
    <property type="match status" value="1"/>
</dbReference>
<dbReference type="GO" id="GO:0005737">
    <property type="term" value="C:cytoplasm"/>
    <property type="evidence" value="ECO:0007669"/>
    <property type="project" value="InterPro"/>
</dbReference>
<keyword evidence="16" id="KW-1185">Reference proteome</keyword>
<keyword evidence="10 13" id="KW-0648">Protein biosynthesis</keyword>
<proteinExistence type="inferred from homology"/>
<organism evidence="15 16">
    <name type="scientific">Exaiptasia diaphana</name>
    <name type="common">Tropical sea anemone</name>
    <name type="synonym">Aiptasia pulchella</name>
    <dbReference type="NCBI Taxonomy" id="2652724"/>
    <lineage>
        <taxon>Eukaryota</taxon>
        <taxon>Metazoa</taxon>
        <taxon>Cnidaria</taxon>
        <taxon>Anthozoa</taxon>
        <taxon>Hexacorallia</taxon>
        <taxon>Actiniaria</taxon>
        <taxon>Aiptasiidae</taxon>
        <taxon>Exaiptasia</taxon>
    </lineage>
</organism>
<comment type="catalytic activity">
    <reaction evidence="12 13">
        <text>tRNA(Ala) + L-alanine + ATP = L-alanyl-tRNA(Ala) + AMP + diphosphate</text>
        <dbReference type="Rhea" id="RHEA:12540"/>
        <dbReference type="Rhea" id="RHEA-COMP:9657"/>
        <dbReference type="Rhea" id="RHEA-COMP:9923"/>
        <dbReference type="ChEBI" id="CHEBI:30616"/>
        <dbReference type="ChEBI" id="CHEBI:33019"/>
        <dbReference type="ChEBI" id="CHEBI:57972"/>
        <dbReference type="ChEBI" id="CHEBI:78442"/>
        <dbReference type="ChEBI" id="CHEBI:78497"/>
        <dbReference type="ChEBI" id="CHEBI:456215"/>
        <dbReference type="EC" id="6.1.1.7"/>
    </reaction>
</comment>
<dbReference type="NCBIfam" id="TIGR00344">
    <property type="entry name" value="alaS"/>
    <property type="match status" value="1"/>
</dbReference>
<evidence type="ECO:0000256" key="12">
    <source>
        <dbReference type="ARBA" id="ARBA00048300"/>
    </source>
</evidence>
<evidence type="ECO:0000256" key="1">
    <source>
        <dbReference type="ARBA" id="ARBA00008226"/>
    </source>
</evidence>
<dbReference type="OrthoDB" id="2423964at2759"/>
<dbReference type="CDD" id="cd00673">
    <property type="entry name" value="AlaRS_core"/>
    <property type="match status" value="1"/>
</dbReference>
<dbReference type="GO" id="GO:0000049">
    <property type="term" value="F:tRNA binding"/>
    <property type="evidence" value="ECO:0007669"/>
    <property type="project" value="UniProtKB-KW"/>
</dbReference>
<evidence type="ECO:0000256" key="11">
    <source>
        <dbReference type="ARBA" id="ARBA00023146"/>
    </source>
</evidence>
<dbReference type="HAMAP" id="MF_00036_B">
    <property type="entry name" value="Ala_tRNA_synth_B"/>
    <property type="match status" value="1"/>
</dbReference>
<comment type="subunit">
    <text evidence="13">Monomer.</text>
</comment>
<dbReference type="AlphaFoldDB" id="A0A913XL12"/>
<evidence type="ECO:0000256" key="8">
    <source>
        <dbReference type="ARBA" id="ARBA00022840"/>
    </source>
</evidence>
<dbReference type="InterPro" id="IPR023033">
    <property type="entry name" value="Ala_tRNA_ligase_euk/bac"/>
</dbReference>
<dbReference type="InterPro" id="IPR045864">
    <property type="entry name" value="aa-tRNA-synth_II/BPL/LPL"/>
</dbReference>
<dbReference type="PRINTS" id="PR00980">
    <property type="entry name" value="TRNASYNTHALA"/>
</dbReference>
<dbReference type="PANTHER" id="PTHR11777">
    <property type="entry name" value="ALANYL-TRNA SYNTHETASE"/>
    <property type="match status" value="1"/>
</dbReference>
<dbReference type="GeneID" id="110244046"/>